<dbReference type="Gene3D" id="1.20.1270.180">
    <property type="match status" value="1"/>
</dbReference>
<name>A0A1A0D747_ACEPA</name>
<dbReference type="PATRIC" id="fig|438.15.peg.2466"/>
<dbReference type="InterPro" id="IPR009739">
    <property type="entry name" value="LprI-like_N"/>
</dbReference>
<gene>
    <name evidence="2" type="ORF">SRCM100623_02222</name>
</gene>
<evidence type="ECO:0000313" key="3">
    <source>
        <dbReference type="Proteomes" id="UP000093796"/>
    </source>
</evidence>
<proteinExistence type="predicted"/>
<dbReference type="Proteomes" id="UP000093796">
    <property type="component" value="Unassembled WGS sequence"/>
</dbReference>
<dbReference type="AlphaFoldDB" id="A0A1A0D747"/>
<organism evidence="2 3">
    <name type="scientific">Acetobacter pasteurianus</name>
    <name type="common">Acetobacter turbidans</name>
    <dbReference type="NCBI Taxonomy" id="438"/>
    <lineage>
        <taxon>Bacteria</taxon>
        <taxon>Pseudomonadati</taxon>
        <taxon>Pseudomonadota</taxon>
        <taxon>Alphaproteobacteria</taxon>
        <taxon>Acetobacterales</taxon>
        <taxon>Acetobacteraceae</taxon>
        <taxon>Acetobacter</taxon>
    </lineage>
</organism>
<accession>A0A1A0D747</accession>
<feature type="domain" description="Lysozyme inhibitor LprI-like N-terminal" evidence="1">
    <location>
        <begin position="30"/>
        <end position="117"/>
    </location>
</feature>
<dbReference type="RefSeq" id="WP_003628927.1">
    <property type="nucleotide sequence ID" value="NZ_LYUD01000115.1"/>
</dbReference>
<dbReference type="Pfam" id="PF07007">
    <property type="entry name" value="LprI"/>
    <property type="match status" value="1"/>
</dbReference>
<protein>
    <recommendedName>
        <fullName evidence="1">Lysozyme inhibitor LprI-like N-terminal domain-containing protein</fullName>
    </recommendedName>
</protein>
<evidence type="ECO:0000313" key="2">
    <source>
        <dbReference type="EMBL" id="OAZ70870.1"/>
    </source>
</evidence>
<dbReference type="EMBL" id="LYUD01000115">
    <property type="protein sequence ID" value="OAZ70870.1"/>
    <property type="molecule type" value="Genomic_DNA"/>
</dbReference>
<reference evidence="2 3" key="1">
    <citation type="submission" date="2016-05" db="EMBL/GenBank/DDBJ databases">
        <title>Genome sequencing of Acetobacter pasteurianus strain SRCM100623.</title>
        <authorList>
            <person name="Song Y.R."/>
        </authorList>
    </citation>
    <scope>NUCLEOTIDE SEQUENCE [LARGE SCALE GENOMIC DNA]</scope>
    <source>
        <strain evidence="2 3">SRCM100623</strain>
    </source>
</reference>
<dbReference type="OrthoDB" id="7340239at2"/>
<sequence length="145" mass="16308">MQIQTVFLLSAASVLCSVSARAADKCPGLTTPEIADCQKQVLDKAQKQMARYIAAAEGRIRQSADPEHALADFHTAQQHWVQYQKAECNAAYEAWSDGTIRFSMALTCMLRLTHSRTMDIWQMWLTYPDSTPPTLPKPVFTNEGW</sequence>
<comment type="caution">
    <text evidence="2">The sequence shown here is derived from an EMBL/GenBank/DDBJ whole genome shotgun (WGS) entry which is preliminary data.</text>
</comment>
<evidence type="ECO:0000259" key="1">
    <source>
        <dbReference type="Pfam" id="PF07007"/>
    </source>
</evidence>